<keyword evidence="2" id="KW-1133">Transmembrane helix</keyword>
<organism evidence="3 4">
    <name type="scientific">Jaapia argillacea MUCL 33604</name>
    <dbReference type="NCBI Taxonomy" id="933084"/>
    <lineage>
        <taxon>Eukaryota</taxon>
        <taxon>Fungi</taxon>
        <taxon>Dikarya</taxon>
        <taxon>Basidiomycota</taxon>
        <taxon>Agaricomycotina</taxon>
        <taxon>Agaricomycetes</taxon>
        <taxon>Agaricomycetidae</taxon>
        <taxon>Jaapiales</taxon>
        <taxon>Jaapiaceae</taxon>
        <taxon>Jaapia</taxon>
    </lineage>
</organism>
<feature type="compositionally biased region" description="Basic and acidic residues" evidence="1">
    <location>
        <begin position="148"/>
        <end position="169"/>
    </location>
</feature>
<gene>
    <name evidence="3" type="ORF">JAAARDRAFT_190495</name>
</gene>
<protein>
    <submittedName>
        <fullName evidence="3">Uncharacterized protein</fullName>
    </submittedName>
</protein>
<dbReference type="Proteomes" id="UP000027265">
    <property type="component" value="Unassembled WGS sequence"/>
</dbReference>
<keyword evidence="2" id="KW-0812">Transmembrane</keyword>
<proteinExistence type="predicted"/>
<feature type="region of interest" description="Disordered" evidence="1">
    <location>
        <begin position="49"/>
        <end position="101"/>
    </location>
</feature>
<feature type="compositionally biased region" description="Pro residues" evidence="1">
    <location>
        <begin position="60"/>
        <end position="70"/>
    </location>
</feature>
<evidence type="ECO:0000313" key="3">
    <source>
        <dbReference type="EMBL" id="KDQ61769.1"/>
    </source>
</evidence>
<keyword evidence="4" id="KW-1185">Reference proteome</keyword>
<evidence type="ECO:0000256" key="1">
    <source>
        <dbReference type="SAM" id="MobiDB-lite"/>
    </source>
</evidence>
<dbReference type="OrthoDB" id="2960209at2759"/>
<name>A0A067Q449_9AGAM</name>
<dbReference type="AlphaFoldDB" id="A0A067Q449"/>
<keyword evidence="2" id="KW-0472">Membrane</keyword>
<accession>A0A067Q449</accession>
<sequence>MHPHYYGGYGRRPARLFWFILGGLATAWWFKSHENRSVEGWKSRCRRVKEAPVDADPPTAGAPPYAPPPSIQAQAQARFEDGGSPTWGTGQPGQQQAAPQYVPANWEEEKERMMAMKAKASDTMTEISEATLDGILSTVSSLKSKLADHKARMEEEKKRQEQILEEQRRAAANRRWV</sequence>
<evidence type="ECO:0000313" key="4">
    <source>
        <dbReference type="Proteomes" id="UP000027265"/>
    </source>
</evidence>
<feature type="region of interest" description="Disordered" evidence="1">
    <location>
        <begin position="148"/>
        <end position="177"/>
    </location>
</feature>
<feature type="compositionally biased region" description="Low complexity" evidence="1">
    <location>
        <begin position="71"/>
        <end position="100"/>
    </location>
</feature>
<dbReference type="EMBL" id="KL197712">
    <property type="protein sequence ID" value="KDQ61769.1"/>
    <property type="molecule type" value="Genomic_DNA"/>
</dbReference>
<dbReference type="HOGENOM" id="CLU_109488_0_0_1"/>
<reference evidence="4" key="1">
    <citation type="journal article" date="2014" name="Proc. Natl. Acad. Sci. U.S.A.">
        <title>Extensive sampling of basidiomycete genomes demonstrates inadequacy of the white-rot/brown-rot paradigm for wood decay fungi.</title>
        <authorList>
            <person name="Riley R."/>
            <person name="Salamov A.A."/>
            <person name="Brown D.W."/>
            <person name="Nagy L.G."/>
            <person name="Floudas D."/>
            <person name="Held B.W."/>
            <person name="Levasseur A."/>
            <person name="Lombard V."/>
            <person name="Morin E."/>
            <person name="Otillar R."/>
            <person name="Lindquist E.A."/>
            <person name="Sun H."/>
            <person name="LaButti K.M."/>
            <person name="Schmutz J."/>
            <person name="Jabbour D."/>
            <person name="Luo H."/>
            <person name="Baker S.E."/>
            <person name="Pisabarro A.G."/>
            <person name="Walton J.D."/>
            <person name="Blanchette R.A."/>
            <person name="Henrissat B."/>
            <person name="Martin F."/>
            <person name="Cullen D."/>
            <person name="Hibbett D.S."/>
            <person name="Grigoriev I.V."/>
        </authorList>
    </citation>
    <scope>NUCLEOTIDE SEQUENCE [LARGE SCALE GENOMIC DNA]</scope>
    <source>
        <strain evidence="4">MUCL 33604</strain>
    </source>
</reference>
<evidence type="ECO:0000256" key="2">
    <source>
        <dbReference type="SAM" id="Phobius"/>
    </source>
</evidence>
<dbReference type="InParanoid" id="A0A067Q449"/>
<feature type="transmembrane region" description="Helical" evidence="2">
    <location>
        <begin position="12"/>
        <end position="30"/>
    </location>
</feature>